<dbReference type="SUPFAM" id="SSF53335">
    <property type="entry name" value="S-adenosyl-L-methionine-dependent methyltransferases"/>
    <property type="match status" value="1"/>
</dbReference>
<dbReference type="GO" id="GO:0032259">
    <property type="term" value="P:methylation"/>
    <property type="evidence" value="ECO:0007669"/>
    <property type="project" value="UniProtKB-KW"/>
</dbReference>
<keyword evidence="3" id="KW-1185">Reference proteome</keyword>
<dbReference type="EMBL" id="JAMZFT010000002">
    <property type="protein sequence ID" value="MCP1336184.1"/>
    <property type="molecule type" value="Genomic_DNA"/>
</dbReference>
<accession>A0A9J6PED0</accession>
<proteinExistence type="predicted"/>
<keyword evidence="2" id="KW-0489">Methyltransferase</keyword>
<dbReference type="InterPro" id="IPR013216">
    <property type="entry name" value="Methyltransf_11"/>
</dbReference>
<name>A0A9J6PED0_9PROT</name>
<keyword evidence="2" id="KW-0808">Transferase</keyword>
<dbReference type="AlphaFoldDB" id="A0A9J6PED0"/>
<dbReference type="GO" id="GO:0008757">
    <property type="term" value="F:S-adenosylmethionine-dependent methyltransferase activity"/>
    <property type="evidence" value="ECO:0007669"/>
    <property type="project" value="InterPro"/>
</dbReference>
<reference evidence="2" key="1">
    <citation type="submission" date="2022-06" db="EMBL/GenBank/DDBJ databases">
        <title>Isolation and Genomics of Futiania mangrovii gen. nov., sp. nov., a Rare and Metabolically-versatile member in the Class Alphaproteobacteria.</title>
        <authorList>
            <person name="Liu L."/>
            <person name="Huang W.-C."/>
            <person name="Pan J."/>
            <person name="Li J."/>
            <person name="Huang Y."/>
            <person name="Du H."/>
            <person name="Liu Y."/>
            <person name="Li M."/>
        </authorList>
    </citation>
    <scope>NUCLEOTIDE SEQUENCE</scope>
    <source>
        <strain evidence="2">FT118</strain>
    </source>
</reference>
<evidence type="ECO:0000313" key="2">
    <source>
        <dbReference type="EMBL" id="MCP1336184.1"/>
    </source>
</evidence>
<evidence type="ECO:0000313" key="3">
    <source>
        <dbReference type="Proteomes" id="UP001055804"/>
    </source>
</evidence>
<dbReference type="Gene3D" id="3.40.50.150">
    <property type="entry name" value="Vaccinia Virus protein VP39"/>
    <property type="match status" value="1"/>
</dbReference>
<gene>
    <name evidence="2" type="ORF">NJQ99_07185</name>
</gene>
<dbReference type="CDD" id="cd02440">
    <property type="entry name" value="AdoMet_MTases"/>
    <property type="match status" value="1"/>
</dbReference>
<dbReference type="PANTHER" id="PTHR42912">
    <property type="entry name" value="METHYLTRANSFERASE"/>
    <property type="match status" value="1"/>
</dbReference>
<evidence type="ECO:0000259" key="1">
    <source>
        <dbReference type="Pfam" id="PF08241"/>
    </source>
</evidence>
<dbReference type="InterPro" id="IPR050508">
    <property type="entry name" value="Methyltransf_Superfamily"/>
</dbReference>
<protein>
    <submittedName>
        <fullName evidence="2">Class I SAM-dependent methyltransferase</fullName>
    </submittedName>
</protein>
<dbReference type="Pfam" id="PF08241">
    <property type="entry name" value="Methyltransf_11"/>
    <property type="match status" value="1"/>
</dbReference>
<organism evidence="2 3">
    <name type="scientific">Futiania mangrovi</name>
    <dbReference type="NCBI Taxonomy" id="2959716"/>
    <lineage>
        <taxon>Bacteria</taxon>
        <taxon>Pseudomonadati</taxon>
        <taxon>Pseudomonadota</taxon>
        <taxon>Alphaproteobacteria</taxon>
        <taxon>Futianiales</taxon>
        <taxon>Futianiaceae</taxon>
        <taxon>Futiania</taxon>
    </lineage>
</organism>
<comment type="caution">
    <text evidence="2">The sequence shown here is derived from an EMBL/GenBank/DDBJ whole genome shotgun (WGS) entry which is preliminary data.</text>
</comment>
<sequence>MPRSTFRNDPSRRVLEEKGLMDAYARWAPVYDVVFGPTVEAGRKAAVEIANRTGGRLLDVGVGTGLSLPLYRPDAAVTGVDLSPQMLARARDRVRRAGLANIEAIREMDAQNLAFPDESFDTVVSMYTITAVPDPIRVMQEIVRVTKPGGTIVIVSHFHSGHPVWGRVENLLTPLTRRLGWRPELSLDAIAAVEDAELRQQRRLGLLNLFSVVEFVRAG</sequence>
<feature type="domain" description="Methyltransferase type 11" evidence="1">
    <location>
        <begin position="58"/>
        <end position="154"/>
    </location>
</feature>
<dbReference type="InterPro" id="IPR029063">
    <property type="entry name" value="SAM-dependent_MTases_sf"/>
</dbReference>
<dbReference type="RefSeq" id="WP_269332153.1">
    <property type="nucleotide sequence ID" value="NZ_JAMZFT010000002.1"/>
</dbReference>
<dbReference type="Proteomes" id="UP001055804">
    <property type="component" value="Unassembled WGS sequence"/>
</dbReference>